<evidence type="ECO:0000256" key="1">
    <source>
        <dbReference type="ARBA" id="ARBA00004429"/>
    </source>
</evidence>
<evidence type="ECO:0000256" key="5">
    <source>
        <dbReference type="ARBA" id="ARBA00022692"/>
    </source>
</evidence>
<evidence type="ECO:0000313" key="11">
    <source>
        <dbReference type="Proteomes" id="UP001597158"/>
    </source>
</evidence>
<comment type="subcellular location">
    <subcellularLocation>
        <location evidence="1">Cell inner membrane</location>
        <topology evidence="1">Multi-pass membrane protein</topology>
    </subcellularLocation>
</comment>
<proteinExistence type="inferred from homology"/>
<dbReference type="InterPro" id="IPR018076">
    <property type="entry name" value="T2SS_GspF_dom"/>
</dbReference>
<evidence type="ECO:0000256" key="3">
    <source>
        <dbReference type="ARBA" id="ARBA00022475"/>
    </source>
</evidence>
<dbReference type="PANTHER" id="PTHR30012">
    <property type="entry name" value="GENERAL SECRETION PATHWAY PROTEIN"/>
    <property type="match status" value="1"/>
</dbReference>
<organism evidence="10 11">
    <name type="scientific">Thauera mechernichensis</name>
    <dbReference type="NCBI Taxonomy" id="82788"/>
    <lineage>
        <taxon>Bacteria</taxon>
        <taxon>Pseudomonadati</taxon>
        <taxon>Pseudomonadota</taxon>
        <taxon>Betaproteobacteria</taxon>
        <taxon>Rhodocyclales</taxon>
        <taxon>Zoogloeaceae</taxon>
        <taxon>Thauera</taxon>
    </lineage>
</organism>
<keyword evidence="6 8" id="KW-1133">Transmembrane helix</keyword>
<feature type="domain" description="Type II secretion system protein GspF" evidence="9">
    <location>
        <begin position="266"/>
        <end position="387"/>
    </location>
</feature>
<feature type="transmembrane region" description="Helical" evidence="8">
    <location>
        <begin position="215"/>
        <end position="234"/>
    </location>
</feature>
<feature type="transmembrane region" description="Helical" evidence="8">
    <location>
        <begin position="161"/>
        <end position="184"/>
    </location>
</feature>
<evidence type="ECO:0000259" key="9">
    <source>
        <dbReference type="Pfam" id="PF00482"/>
    </source>
</evidence>
<accession>A0ABW3WF50</accession>
<dbReference type="InterPro" id="IPR003004">
    <property type="entry name" value="GspF/PilC"/>
</dbReference>
<sequence>MTLFRYRALTLAGTRQRGRMEATDLRDLEQRLHASGLQLINGEPCRMMLPRRRLPRRELIPFCYQLEQLLGAGVPPFESLAVLRDSHPDSRVRNMVSGLLDDIENGCPLSQAAARQPGAFSAVAVSLLRAGEEAGRLPEAVRDIGSALARDEALAAHARRIAIYPAIVASVLLLAVVVALTQVVPELEKLLRSSGQVLPLQTRLLVGLSQAVRDWGGYALLALCAGMGASWQALARSARLRTHADALILRLPVVGDILRKLALARFAGLFATLYAAGINVIDALRASEGATGNLALREGLRSARDAIERGRPISTAFEAAGIFPPLVTRMLALGEQTGSLDNALHKLGELYQRDVSEGTARLQAVAEPALTLLMGGLLLWIASAVLGPIYDIITRLPV</sequence>
<protein>
    <submittedName>
        <fullName evidence="10">Type II secretion system F family protein</fullName>
    </submittedName>
</protein>
<comment type="similarity">
    <text evidence="2">Belongs to the GSP F family.</text>
</comment>
<dbReference type="EMBL" id="JBHTMC010000014">
    <property type="protein sequence ID" value="MFD1263572.1"/>
    <property type="molecule type" value="Genomic_DNA"/>
</dbReference>
<keyword evidence="11" id="KW-1185">Reference proteome</keyword>
<evidence type="ECO:0000256" key="6">
    <source>
        <dbReference type="ARBA" id="ARBA00022989"/>
    </source>
</evidence>
<dbReference type="PANTHER" id="PTHR30012:SF7">
    <property type="entry name" value="PROTEIN TRANSPORT PROTEIN HOFC HOMOLOG"/>
    <property type="match status" value="1"/>
</dbReference>
<name>A0ABW3WF50_9RHOO</name>
<evidence type="ECO:0000256" key="2">
    <source>
        <dbReference type="ARBA" id="ARBA00005745"/>
    </source>
</evidence>
<gene>
    <name evidence="10" type="ORF">ACFQ4M_08230</name>
</gene>
<keyword evidence="5 8" id="KW-0812">Transmembrane</keyword>
<evidence type="ECO:0000313" key="10">
    <source>
        <dbReference type="EMBL" id="MFD1263572.1"/>
    </source>
</evidence>
<reference evidence="11" key="1">
    <citation type="journal article" date="2019" name="Int. J. Syst. Evol. Microbiol.">
        <title>The Global Catalogue of Microorganisms (GCM) 10K type strain sequencing project: providing services to taxonomists for standard genome sequencing and annotation.</title>
        <authorList>
            <consortium name="The Broad Institute Genomics Platform"/>
            <consortium name="The Broad Institute Genome Sequencing Center for Infectious Disease"/>
            <person name="Wu L."/>
            <person name="Ma J."/>
        </authorList>
    </citation>
    <scope>NUCLEOTIDE SEQUENCE [LARGE SCALE GENOMIC DNA]</scope>
    <source>
        <strain evidence="11">CCUG 48884</strain>
    </source>
</reference>
<keyword evidence="7 8" id="KW-0472">Membrane</keyword>
<dbReference type="Gene3D" id="1.20.81.30">
    <property type="entry name" value="Type II secretion system (T2SS), domain F"/>
    <property type="match status" value="2"/>
</dbReference>
<comment type="caution">
    <text evidence="10">The sequence shown here is derived from an EMBL/GenBank/DDBJ whole genome shotgun (WGS) entry which is preliminary data.</text>
</comment>
<feature type="domain" description="Type II secretion system protein GspF" evidence="9">
    <location>
        <begin position="62"/>
        <end position="185"/>
    </location>
</feature>
<keyword evidence="3" id="KW-1003">Cell membrane</keyword>
<feature type="transmembrane region" description="Helical" evidence="8">
    <location>
        <begin position="369"/>
        <end position="390"/>
    </location>
</feature>
<evidence type="ECO:0000256" key="4">
    <source>
        <dbReference type="ARBA" id="ARBA00022519"/>
    </source>
</evidence>
<dbReference type="PRINTS" id="PR00812">
    <property type="entry name" value="BCTERIALGSPF"/>
</dbReference>
<dbReference type="InterPro" id="IPR042094">
    <property type="entry name" value="T2SS_GspF_sf"/>
</dbReference>
<dbReference type="Pfam" id="PF00482">
    <property type="entry name" value="T2SSF"/>
    <property type="match status" value="2"/>
</dbReference>
<keyword evidence="4" id="KW-0997">Cell inner membrane</keyword>
<dbReference type="Proteomes" id="UP001597158">
    <property type="component" value="Unassembled WGS sequence"/>
</dbReference>
<dbReference type="RefSeq" id="WP_277833601.1">
    <property type="nucleotide sequence ID" value="NZ_JARQZE010000008.1"/>
</dbReference>
<evidence type="ECO:0000256" key="7">
    <source>
        <dbReference type="ARBA" id="ARBA00023136"/>
    </source>
</evidence>
<evidence type="ECO:0000256" key="8">
    <source>
        <dbReference type="SAM" id="Phobius"/>
    </source>
</evidence>